<sequence>MKKFLIIYIIISLLFGVAIYFVTLTLAYNQRVYDVYYELADEAVATLDFDDFISMQSISYQKIHREETDSYTIDVYHVIGKNDETYINQFGLFIVPTQEVDFALDVEDLDDQTGIRVIKLNGEDANETIYETYTEPSYEGAAVSYGLSLMSFYFYAIDFDEDLELEIELYDYNGDMFANFNQNIISQQYPDLDDGFSPGMDADYLAELIDQDTYVYPKLIRNMTIFIVSDIILGSLIYFFIKRKNQ</sequence>
<keyword evidence="2" id="KW-1185">Reference proteome</keyword>
<dbReference type="KEGG" id="manr:MPAN_006730"/>
<dbReference type="AlphaFoldDB" id="A0A7U9XUI0"/>
<protein>
    <submittedName>
        <fullName evidence="1">Uncharacterized protein</fullName>
    </submittedName>
</protein>
<dbReference type="RefSeq" id="WP_176238616.1">
    <property type="nucleotide sequence ID" value="NZ_AP024412.1"/>
</dbReference>
<dbReference type="Proteomes" id="UP000620133">
    <property type="component" value="Chromosome"/>
</dbReference>
<evidence type="ECO:0000313" key="1">
    <source>
        <dbReference type="EMBL" id="BCR35780.1"/>
    </source>
</evidence>
<evidence type="ECO:0000313" key="2">
    <source>
        <dbReference type="Proteomes" id="UP000620133"/>
    </source>
</evidence>
<organism evidence="1 2">
    <name type="scientific">Mariniplasma anaerobium</name>
    <dbReference type="NCBI Taxonomy" id="2735436"/>
    <lineage>
        <taxon>Bacteria</taxon>
        <taxon>Bacillati</taxon>
        <taxon>Mycoplasmatota</taxon>
        <taxon>Mollicutes</taxon>
        <taxon>Acholeplasmatales</taxon>
        <taxon>Acholeplasmataceae</taxon>
        <taxon>Mariniplasma</taxon>
    </lineage>
</organism>
<name>A0A7U9XUI0_9MOLU</name>
<proteinExistence type="predicted"/>
<accession>A0A7U9XUI0</accession>
<reference evidence="1" key="1">
    <citation type="submission" date="2021-01" db="EMBL/GenBank/DDBJ databases">
        <title>Draft genome sequence of Acholeplasmataceae bacterium strain Mahy22.</title>
        <authorList>
            <person name="Watanabe M."/>
            <person name="Kojima H."/>
            <person name="Fukui M."/>
        </authorList>
    </citation>
    <scope>NUCLEOTIDE SEQUENCE</scope>
    <source>
        <strain evidence="1">Mahy22</strain>
    </source>
</reference>
<gene>
    <name evidence="1" type="ORF">MPAN_006730</name>
</gene>
<dbReference type="EMBL" id="AP024412">
    <property type="protein sequence ID" value="BCR35780.1"/>
    <property type="molecule type" value="Genomic_DNA"/>
</dbReference>